<dbReference type="GO" id="GO:0016705">
    <property type="term" value="F:oxidoreductase activity, acting on paired donors, with incorporation or reduction of molecular oxygen"/>
    <property type="evidence" value="ECO:0007669"/>
    <property type="project" value="InterPro"/>
</dbReference>
<dbReference type="InterPro" id="IPR019951">
    <property type="entry name" value="F420_OxRdatse_Rv3520c_pred"/>
</dbReference>
<protein>
    <submittedName>
        <fullName evidence="3">LLM class F420-dependent oxidoreductase</fullName>
    </submittedName>
</protein>
<evidence type="ECO:0000256" key="1">
    <source>
        <dbReference type="ARBA" id="ARBA00023002"/>
    </source>
</evidence>
<feature type="domain" description="Luciferase-like" evidence="2">
    <location>
        <begin position="14"/>
        <end position="323"/>
    </location>
</feature>
<evidence type="ECO:0000259" key="2">
    <source>
        <dbReference type="Pfam" id="PF00296"/>
    </source>
</evidence>
<accession>A0A6B0YXU9</accession>
<sequence length="343" mass="37027">MRLGLNTGYSGGKIALPIDLIREADRLGYYAVWTAEAYGSDAVTPLAWIGAQTERIHLGTAILQMAARSPAMTAMTAMTLDQLSGGRMLLGLGVSGPQVVEGWHGVGYARPLTRTREYIEIVRRIFAREEPLSFEGEFYQLPYLGPDSLGLGKPLKSILHGRADLPLYLAAIGPQNVQLAAELADGWLPIFFAPEHYDATFAGAVAAGRARAGEEGRPDRFDIAPSAAVVIGDDLAGCWMQLKPMLALYIGGMGSRGRNFYYNLACRYGFEEAADRIQTSYLAGDRAGAVLAVPDALVDAIALCGSRARIADRLQLWQAAPITTLTVMTDSIETVRMMAELVL</sequence>
<evidence type="ECO:0000313" key="3">
    <source>
        <dbReference type="EMBL" id="MXY94512.1"/>
    </source>
</evidence>
<dbReference type="PANTHER" id="PTHR43244">
    <property type="match status" value="1"/>
</dbReference>
<name>A0A6B0YXU9_9CHLR</name>
<dbReference type="EMBL" id="VXRG01000114">
    <property type="protein sequence ID" value="MXY94512.1"/>
    <property type="molecule type" value="Genomic_DNA"/>
</dbReference>
<keyword evidence="1" id="KW-0560">Oxidoreductase</keyword>
<dbReference type="PANTHER" id="PTHR43244:SF1">
    <property type="entry name" value="5,10-METHYLENETETRAHYDROMETHANOPTERIN REDUCTASE"/>
    <property type="match status" value="1"/>
</dbReference>
<dbReference type="CDD" id="cd01097">
    <property type="entry name" value="Tetrahydromethanopterin_reductase"/>
    <property type="match status" value="1"/>
</dbReference>
<gene>
    <name evidence="3" type="ORF">F4Y42_13810</name>
</gene>
<dbReference type="InterPro" id="IPR050564">
    <property type="entry name" value="F420-G6PD/mer"/>
</dbReference>
<dbReference type="NCBIfam" id="TIGR03559">
    <property type="entry name" value="F420_Rv3520c"/>
    <property type="match status" value="1"/>
</dbReference>
<dbReference type="InterPro" id="IPR036661">
    <property type="entry name" value="Luciferase-like_sf"/>
</dbReference>
<comment type="caution">
    <text evidence="3">The sequence shown here is derived from an EMBL/GenBank/DDBJ whole genome shotgun (WGS) entry which is preliminary data.</text>
</comment>
<dbReference type="Pfam" id="PF00296">
    <property type="entry name" value="Bac_luciferase"/>
    <property type="match status" value="1"/>
</dbReference>
<dbReference type="AlphaFoldDB" id="A0A6B0YXU9"/>
<dbReference type="SUPFAM" id="SSF51679">
    <property type="entry name" value="Bacterial luciferase-like"/>
    <property type="match status" value="1"/>
</dbReference>
<dbReference type="InterPro" id="IPR011251">
    <property type="entry name" value="Luciferase-like_dom"/>
</dbReference>
<organism evidence="3">
    <name type="scientific">Caldilineaceae bacterium SB0664_bin_27</name>
    <dbReference type="NCBI Taxonomy" id="2605260"/>
    <lineage>
        <taxon>Bacteria</taxon>
        <taxon>Bacillati</taxon>
        <taxon>Chloroflexota</taxon>
        <taxon>Caldilineae</taxon>
        <taxon>Caldilineales</taxon>
        <taxon>Caldilineaceae</taxon>
    </lineage>
</organism>
<reference evidence="3" key="1">
    <citation type="submission" date="2019-09" db="EMBL/GenBank/DDBJ databases">
        <title>Characterisation of the sponge microbiome using genome-centric metagenomics.</title>
        <authorList>
            <person name="Engelberts J.P."/>
            <person name="Robbins S.J."/>
            <person name="De Goeij J.M."/>
            <person name="Aranda M."/>
            <person name="Bell S.C."/>
            <person name="Webster N.S."/>
        </authorList>
    </citation>
    <scope>NUCLEOTIDE SEQUENCE</scope>
    <source>
        <strain evidence="3">SB0664_bin_27</strain>
    </source>
</reference>
<proteinExistence type="predicted"/>
<dbReference type="Gene3D" id="3.20.20.30">
    <property type="entry name" value="Luciferase-like domain"/>
    <property type="match status" value="1"/>
</dbReference>